<evidence type="ECO:0000313" key="4">
    <source>
        <dbReference type="Proteomes" id="UP000673821"/>
    </source>
</evidence>
<keyword evidence="2" id="KW-0472">Membrane</keyword>
<comment type="caution">
    <text evidence="3">The sequence shown here is derived from an EMBL/GenBank/DDBJ whole genome shotgun (WGS) entry which is preliminary data.</text>
</comment>
<feature type="region of interest" description="Disordered" evidence="1">
    <location>
        <begin position="206"/>
        <end position="235"/>
    </location>
</feature>
<organism evidence="3 4">
    <name type="scientific">Paraburkholderia nemoris</name>
    <dbReference type="NCBI Taxonomy" id="2793076"/>
    <lineage>
        <taxon>Bacteria</taxon>
        <taxon>Pseudomonadati</taxon>
        <taxon>Pseudomonadota</taxon>
        <taxon>Betaproteobacteria</taxon>
        <taxon>Burkholderiales</taxon>
        <taxon>Burkholderiaceae</taxon>
        <taxon>Paraburkholderia</taxon>
    </lineage>
</organism>
<keyword evidence="2" id="KW-0812">Transmembrane</keyword>
<dbReference type="Proteomes" id="UP000673821">
    <property type="component" value="Unassembled WGS sequence"/>
</dbReference>
<evidence type="ECO:0000256" key="1">
    <source>
        <dbReference type="SAM" id="MobiDB-lite"/>
    </source>
</evidence>
<keyword evidence="2" id="KW-1133">Transmembrane helix</keyword>
<dbReference type="EMBL" id="CAJNBH010000013">
    <property type="protein sequence ID" value="CAE6786462.1"/>
    <property type="molecule type" value="Genomic_DNA"/>
</dbReference>
<keyword evidence="4" id="KW-1185">Reference proteome</keyword>
<name>A0ABN7M5N1_9BURK</name>
<reference evidence="3 4" key="1">
    <citation type="submission" date="2021-02" db="EMBL/GenBank/DDBJ databases">
        <authorList>
            <person name="Vanwijnsberghe S."/>
        </authorList>
    </citation>
    <scope>NUCLEOTIDE SEQUENCE [LARGE SCALE GENOMIC DNA]</scope>
    <source>
        <strain evidence="3 4">R-69776</strain>
    </source>
</reference>
<evidence type="ECO:0000313" key="3">
    <source>
        <dbReference type="EMBL" id="CAE6786462.1"/>
    </source>
</evidence>
<gene>
    <name evidence="3" type="ORF">R69776_04565</name>
</gene>
<protein>
    <submittedName>
        <fullName evidence="3">Uncharacterized protein</fullName>
    </submittedName>
</protein>
<feature type="transmembrane region" description="Helical" evidence="2">
    <location>
        <begin position="46"/>
        <end position="64"/>
    </location>
</feature>
<evidence type="ECO:0000256" key="2">
    <source>
        <dbReference type="SAM" id="Phobius"/>
    </source>
</evidence>
<sequence length="235" mass="24221">MTIPNAIAAQKALDELNELKKAKAIEFFAAAQAAQFDARLELDKSLLTLSSAGIAAFVALLTTVGPGTNFVAYCSCVAIVFFVIVIGVVLVAFAMSANYLEELLSDGSPSGAWLKRLDWVARACFVASVIASAAAGASIAKTFIEHKADKVAKKDSIDPDQLADAIKRGEVPIMESLVIKTNHLADYAQGLKATIAQAAAASTVASQATATPTNAQANTNSASSATASTPGGTKK</sequence>
<proteinExistence type="predicted"/>
<accession>A0ABN7M5N1</accession>
<feature type="transmembrane region" description="Helical" evidence="2">
    <location>
        <begin position="119"/>
        <end position="144"/>
    </location>
</feature>
<feature type="transmembrane region" description="Helical" evidence="2">
    <location>
        <begin position="71"/>
        <end position="99"/>
    </location>
</feature>
<dbReference type="RefSeq" id="WP_054034559.1">
    <property type="nucleotide sequence ID" value="NZ_CAJNBH010000013.1"/>
</dbReference>